<evidence type="ECO:0000256" key="1">
    <source>
        <dbReference type="SAM" id="MobiDB-lite"/>
    </source>
</evidence>
<dbReference type="EMBL" id="WBJY01000001">
    <property type="protein sequence ID" value="KAB1649969.1"/>
    <property type="molecule type" value="Genomic_DNA"/>
</dbReference>
<feature type="compositionally biased region" description="Acidic residues" evidence="1">
    <location>
        <begin position="1"/>
        <end position="10"/>
    </location>
</feature>
<dbReference type="InterPro" id="IPR000403">
    <property type="entry name" value="PI3/4_kinase_cat_dom"/>
</dbReference>
<keyword evidence="4" id="KW-1185">Reference proteome</keyword>
<feature type="domain" description="PI3K/PI4K catalytic" evidence="2">
    <location>
        <begin position="102"/>
        <end position="179"/>
    </location>
</feature>
<dbReference type="AlphaFoldDB" id="A0A6H9WG88"/>
<accession>A0A6H9WG88</accession>
<dbReference type="NCBIfam" id="TIGR03843">
    <property type="entry name" value="SCO1664 family protein"/>
    <property type="match status" value="1"/>
</dbReference>
<dbReference type="OrthoDB" id="3423180at2"/>
<dbReference type="RefSeq" id="WP_158028553.1">
    <property type="nucleotide sequence ID" value="NZ_BMHG01000001.1"/>
</dbReference>
<dbReference type="Pfam" id="PF00454">
    <property type="entry name" value="PI3_PI4_kinase"/>
    <property type="match status" value="1"/>
</dbReference>
<proteinExistence type="predicted"/>
<feature type="region of interest" description="Disordered" evidence="1">
    <location>
        <begin position="1"/>
        <end position="25"/>
    </location>
</feature>
<reference evidence="3 4" key="1">
    <citation type="submission" date="2019-09" db="EMBL/GenBank/DDBJ databases">
        <title>Phylogeny of genus Pseudoclavibacter and closely related genus.</title>
        <authorList>
            <person name="Li Y."/>
        </authorList>
    </citation>
    <scope>NUCLEOTIDE SEQUENCE [LARGE SCALE GENOMIC DNA]</scope>
    <source>
        <strain evidence="3 4">EGI 60007</strain>
    </source>
</reference>
<gene>
    <name evidence="3" type="ORF">F8O04_07030</name>
</gene>
<dbReference type="Proteomes" id="UP000431744">
    <property type="component" value="Unassembled WGS sequence"/>
</dbReference>
<organism evidence="3 4">
    <name type="scientific">Pseudoclavibacter endophyticus</name>
    <dbReference type="NCBI Taxonomy" id="1778590"/>
    <lineage>
        <taxon>Bacteria</taxon>
        <taxon>Bacillati</taxon>
        <taxon>Actinomycetota</taxon>
        <taxon>Actinomycetes</taxon>
        <taxon>Micrococcales</taxon>
        <taxon>Microbacteriaceae</taxon>
        <taxon>Pseudoclavibacter</taxon>
    </lineage>
</organism>
<evidence type="ECO:0000313" key="4">
    <source>
        <dbReference type="Proteomes" id="UP000431744"/>
    </source>
</evidence>
<evidence type="ECO:0000313" key="3">
    <source>
        <dbReference type="EMBL" id="KAB1649969.1"/>
    </source>
</evidence>
<sequence>MSTPENDADAFDATGTPGEHDAPDALEHGDIQLVGRFVDSSNETFLVELTCGDEQTFAVYKPEAGERPLHDFEPGLYRRERTAYLLSEALGWNLVPRTVIRHDAPFGVGSLQRFIDAEPGEHYFTLYADAPETHEQLRRLAVFDVVANNTDRKSGHVLRDRDGHVWGIDHGLCFAAPLKLRTVIWDFAGDEITPDLVDDVARLVDEVPESIAEQLDDSEVRAIRGRARYVLAAGRLPVDPTGMRYPWPLV</sequence>
<name>A0A6H9WG88_9MICO</name>
<comment type="caution">
    <text evidence="3">The sequence shown here is derived from an EMBL/GenBank/DDBJ whole genome shotgun (WGS) entry which is preliminary data.</text>
</comment>
<dbReference type="InterPro" id="IPR022292">
    <property type="entry name" value="CHP03843"/>
</dbReference>
<protein>
    <submittedName>
        <fullName evidence="3">SCO1664 family protein</fullName>
    </submittedName>
</protein>
<evidence type="ECO:0000259" key="2">
    <source>
        <dbReference type="Pfam" id="PF00454"/>
    </source>
</evidence>